<keyword evidence="2" id="KW-1185">Reference proteome</keyword>
<gene>
    <name evidence="1" type="ORF">DERYTH_LOCUS7259</name>
</gene>
<proteinExistence type="predicted"/>
<sequence>MLNESTRNDILSSVFALKNTIEDNTLIKLKRPLKEQSETRKKKLNFTTIKKDDEELEVRKHSIRASKENID</sequence>
<reference evidence="1" key="1">
    <citation type="submission" date="2021-06" db="EMBL/GenBank/DDBJ databases">
        <authorList>
            <person name="Kallberg Y."/>
            <person name="Tangrot J."/>
            <person name="Rosling A."/>
        </authorList>
    </citation>
    <scope>NUCLEOTIDE SEQUENCE</scope>
    <source>
        <strain evidence="1">MA453B</strain>
    </source>
</reference>
<comment type="caution">
    <text evidence="1">The sequence shown here is derived from an EMBL/GenBank/DDBJ whole genome shotgun (WGS) entry which is preliminary data.</text>
</comment>
<evidence type="ECO:0000313" key="2">
    <source>
        <dbReference type="Proteomes" id="UP000789405"/>
    </source>
</evidence>
<dbReference type="Proteomes" id="UP000789405">
    <property type="component" value="Unassembled WGS sequence"/>
</dbReference>
<evidence type="ECO:0000313" key="1">
    <source>
        <dbReference type="EMBL" id="CAG8593052.1"/>
    </source>
</evidence>
<protein>
    <submittedName>
        <fullName evidence="1">7592_t:CDS:1</fullName>
    </submittedName>
</protein>
<dbReference type="AlphaFoldDB" id="A0A9N9G8V2"/>
<accession>A0A9N9G8V2</accession>
<organism evidence="1 2">
    <name type="scientific">Dentiscutata erythropus</name>
    <dbReference type="NCBI Taxonomy" id="1348616"/>
    <lineage>
        <taxon>Eukaryota</taxon>
        <taxon>Fungi</taxon>
        <taxon>Fungi incertae sedis</taxon>
        <taxon>Mucoromycota</taxon>
        <taxon>Glomeromycotina</taxon>
        <taxon>Glomeromycetes</taxon>
        <taxon>Diversisporales</taxon>
        <taxon>Gigasporaceae</taxon>
        <taxon>Dentiscutata</taxon>
    </lineage>
</organism>
<dbReference type="EMBL" id="CAJVPY010003489">
    <property type="protein sequence ID" value="CAG8593052.1"/>
    <property type="molecule type" value="Genomic_DNA"/>
</dbReference>
<name>A0A9N9G8V2_9GLOM</name>